<organism evidence="1 2">
    <name type="scientific">Paludibacterium purpuratum</name>
    <dbReference type="NCBI Taxonomy" id="1144873"/>
    <lineage>
        <taxon>Bacteria</taxon>
        <taxon>Pseudomonadati</taxon>
        <taxon>Pseudomonadota</taxon>
        <taxon>Betaproteobacteria</taxon>
        <taxon>Neisseriales</taxon>
        <taxon>Chromobacteriaceae</taxon>
        <taxon>Paludibacterium</taxon>
    </lineage>
</organism>
<dbReference type="Pfam" id="PF03433">
    <property type="entry name" value="EspA"/>
    <property type="match status" value="1"/>
</dbReference>
<protein>
    <submittedName>
        <fullName evidence="1">EspA-like secreted protein</fullName>
    </submittedName>
</protein>
<dbReference type="InterPro" id="IPR005095">
    <property type="entry name" value="EspA"/>
</dbReference>
<dbReference type="InterPro" id="IPR035074">
    <property type="entry name" value="EspA/CesA-like"/>
</dbReference>
<dbReference type="Proteomes" id="UP000295611">
    <property type="component" value="Unassembled WGS sequence"/>
</dbReference>
<accession>A0A4R7B140</accession>
<evidence type="ECO:0000313" key="2">
    <source>
        <dbReference type="Proteomes" id="UP000295611"/>
    </source>
</evidence>
<dbReference type="EMBL" id="SNZP01000010">
    <property type="protein sequence ID" value="TDR76642.1"/>
    <property type="molecule type" value="Genomic_DNA"/>
</dbReference>
<gene>
    <name evidence="1" type="ORF">DFP86_11068</name>
</gene>
<reference evidence="1 2" key="1">
    <citation type="submission" date="2019-03" db="EMBL/GenBank/DDBJ databases">
        <title>Genomic Encyclopedia of Type Strains, Phase III (KMG-III): the genomes of soil and plant-associated and newly described type strains.</title>
        <authorList>
            <person name="Whitman W."/>
        </authorList>
    </citation>
    <scope>NUCLEOTIDE SEQUENCE [LARGE SCALE GENOMIC DNA]</scope>
    <source>
        <strain evidence="1 2">CECT 8976</strain>
    </source>
</reference>
<proteinExistence type="predicted"/>
<dbReference type="SUPFAM" id="SSF116927">
    <property type="entry name" value="EspA/CesA-like"/>
    <property type="match status" value="1"/>
</dbReference>
<name>A0A4R7B140_9NEIS</name>
<dbReference type="AlphaFoldDB" id="A0A4R7B140"/>
<dbReference type="RefSeq" id="WP_133681858.1">
    <property type="nucleotide sequence ID" value="NZ_SNZP01000010.1"/>
</dbReference>
<evidence type="ECO:0000313" key="1">
    <source>
        <dbReference type="EMBL" id="TDR76642.1"/>
    </source>
</evidence>
<comment type="caution">
    <text evidence="1">The sequence shown here is derived from an EMBL/GenBank/DDBJ whole genome shotgun (WGS) entry which is preliminary data.</text>
</comment>
<keyword evidence="2" id="KW-1185">Reference proteome</keyword>
<dbReference type="OrthoDB" id="8594867at2"/>
<sequence length="188" mass="19846">MTDPLTIRSAAPAPLAAASEVEKTASPSLMERLGNIVKTVMDNFISPLIEFGKQVLKGLTTLLAVKLPMAEAKPHAERIAAQLGKMDKADAQSDLPTDTRAYLTKSGIKINGDMTIDSYLKSIGHPDGKNLDEAQLKNIQAALAKAAEGDQGGKILAGAQYFLDVASTLRDLSKILLLAPNGLPALKA</sequence>